<evidence type="ECO:0000313" key="5">
    <source>
        <dbReference type="EMBL" id="THW54971.1"/>
    </source>
</evidence>
<dbReference type="GO" id="GO:0016829">
    <property type="term" value="F:lyase activity"/>
    <property type="evidence" value="ECO:0007669"/>
    <property type="project" value="UniProtKB-KW"/>
</dbReference>
<dbReference type="InterPro" id="IPR008929">
    <property type="entry name" value="Chondroitin_lyas"/>
</dbReference>
<reference evidence="5 6" key="1">
    <citation type="submission" date="2018-10" db="EMBL/GenBank/DDBJ databases">
        <title>Fifty Aureobasidium pullulans genomes reveal a recombining polyextremotolerant generalist.</title>
        <authorList>
            <person name="Gostincar C."/>
            <person name="Turk M."/>
            <person name="Zajc J."/>
            <person name="Gunde-Cimerman N."/>
        </authorList>
    </citation>
    <scope>NUCLEOTIDE SEQUENCE [LARGE SCALE GENOMIC DNA]</scope>
    <source>
        <strain evidence="5 6">EXF-10751</strain>
    </source>
</reference>
<evidence type="ECO:0000313" key="6">
    <source>
        <dbReference type="Proteomes" id="UP000310421"/>
    </source>
</evidence>
<evidence type="ECO:0000256" key="2">
    <source>
        <dbReference type="ARBA" id="ARBA00023239"/>
    </source>
</evidence>
<feature type="chain" id="PRO_5020895473" evidence="3">
    <location>
        <begin position="16"/>
        <end position="391"/>
    </location>
</feature>
<feature type="domain" description="Alginate lyase" evidence="4">
    <location>
        <begin position="79"/>
        <end position="287"/>
    </location>
</feature>
<proteinExistence type="predicted"/>
<comment type="caution">
    <text evidence="5">The sequence shown here is derived from an EMBL/GenBank/DDBJ whole genome shotgun (WGS) entry which is preliminary data.</text>
</comment>
<dbReference type="SUPFAM" id="SSF48230">
    <property type="entry name" value="Chondroitin AC/alginate lyase"/>
    <property type="match status" value="1"/>
</dbReference>
<evidence type="ECO:0000256" key="1">
    <source>
        <dbReference type="ARBA" id="ARBA00022729"/>
    </source>
</evidence>
<evidence type="ECO:0000256" key="3">
    <source>
        <dbReference type="SAM" id="SignalP"/>
    </source>
</evidence>
<dbReference type="InterPro" id="IPR008397">
    <property type="entry name" value="Alginate_lyase_dom"/>
</dbReference>
<dbReference type="Pfam" id="PF05426">
    <property type="entry name" value="Alginate_lyase"/>
    <property type="match status" value="1"/>
</dbReference>
<keyword evidence="1 3" id="KW-0732">Signal</keyword>
<protein>
    <submittedName>
        <fullName evidence="5">Chondroitin AC/alginate lyase</fullName>
    </submittedName>
</protein>
<organism evidence="5 6">
    <name type="scientific">Aureobasidium pullulans</name>
    <name type="common">Black yeast</name>
    <name type="synonym">Pullularia pullulans</name>
    <dbReference type="NCBI Taxonomy" id="5580"/>
    <lineage>
        <taxon>Eukaryota</taxon>
        <taxon>Fungi</taxon>
        <taxon>Dikarya</taxon>
        <taxon>Ascomycota</taxon>
        <taxon>Pezizomycotina</taxon>
        <taxon>Dothideomycetes</taxon>
        <taxon>Dothideomycetidae</taxon>
        <taxon>Dothideales</taxon>
        <taxon>Saccotheciaceae</taxon>
        <taxon>Aureobasidium</taxon>
    </lineage>
</organism>
<accession>A0A4S8YR07</accession>
<name>A0A4S8YR07_AURPU</name>
<dbReference type="Gene3D" id="1.50.10.100">
    <property type="entry name" value="Chondroitin AC/alginate lyase"/>
    <property type="match status" value="1"/>
</dbReference>
<evidence type="ECO:0000259" key="4">
    <source>
        <dbReference type="Pfam" id="PF05426"/>
    </source>
</evidence>
<dbReference type="AlphaFoldDB" id="A0A4S8YR07"/>
<dbReference type="GO" id="GO:0042597">
    <property type="term" value="C:periplasmic space"/>
    <property type="evidence" value="ECO:0007669"/>
    <property type="project" value="InterPro"/>
</dbReference>
<sequence length="391" mass="42587">MLLTPILLLSGAAAAFVHPGALHTADDIARAKYHVTAGDEPWSTAFELLTQNGRSHSTWKPSAHEYIIRGSGYAENYGSAYDDAAAAYQLALRWLITGDDIFANASVRILTAYSSTLKGLQGSTDLYLAAGLYGYQFANAAELMRSYSGWNISSQHDFGTMLTDIFASVSLSFLEKHNGNPTSKFHGHYYANWDLCNIANLMAVGIFTDNQTMYDYATEYFLTGAGNGALLNFAVANFTEEGTGKTLTQGQEAGRDQGHATLDFALLGVIAQQGFNQGNDLFATYESMILNAQYNVNQTVPYTAYDSFEGIQSNISAKSRGDIRPGFELLVAHYEDVKNMNASWSAAYRDYVNKNTELGVEGGGGNYGPNSGGFDALGYGTLMYRRKCDEE</sequence>
<dbReference type="Proteomes" id="UP000310421">
    <property type="component" value="Unassembled WGS sequence"/>
</dbReference>
<keyword evidence="2 5" id="KW-0456">Lyase</keyword>
<gene>
    <name evidence="5" type="ORF">D6D20_09825</name>
</gene>
<feature type="signal peptide" evidence="3">
    <location>
        <begin position="1"/>
        <end position="15"/>
    </location>
</feature>
<dbReference type="EMBL" id="QZAN01000216">
    <property type="protein sequence ID" value="THW54971.1"/>
    <property type="molecule type" value="Genomic_DNA"/>
</dbReference>